<dbReference type="Proteomes" id="UP001217089">
    <property type="component" value="Unassembled WGS sequence"/>
</dbReference>
<gene>
    <name evidence="1" type="ORF">KUTeg_001356</name>
</gene>
<evidence type="ECO:0000313" key="1">
    <source>
        <dbReference type="EMBL" id="KAJ8319769.1"/>
    </source>
</evidence>
<dbReference type="EMBL" id="JARBDR010000141">
    <property type="protein sequence ID" value="KAJ8319769.1"/>
    <property type="molecule type" value="Genomic_DNA"/>
</dbReference>
<organism evidence="1 2">
    <name type="scientific">Tegillarca granosa</name>
    <name type="common">Malaysian cockle</name>
    <name type="synonym">Anadara granosa</name>
    <dbReference type="NCBI Taxonomy" id="220873"/>
    <lineage>
        <taxon>Eukaryota</taxon>
        <taxon>Metazoa</taxon>
        <taxon>Spiralia</taxon>
        <taxon>Lophotrochozoa</taxon>
        <taxon>Mollusca</taxon>
        <taxon>Bivalvia</taxon>
        <taxon>Autobranchia</taxon>
        <taxon>Pteriomorphia</taxon>
        <taxon>Arcoida</taxon>
        <taxon>Arcoidea</taxon>
        <taxon>Arcidae</taxon>
        <taxon>Tegillarca</taxon>
    </lineage>
</organism>
<name>A0ABQ9FR67_TEGGR</name>
<proteinExistence type="predicted"/>
<reference evidence="1 2" key="1">
    <citation type="submission" date="2022-12" db="EMBL/GenBank/DDBJ databases">
        <title>Chromosome-level genome of Tegillarca granosa.</title>
        <authorList>
            <person name="Kim J."/>
        </authorList>
    </citation>
    <scope>NUCLEOTIDE SEQUENCE [LARGE SCALE GENOMIC DNA]</scope>
    <source>
        <strain evidence="1">Teg-2019</strain>
        <tissue evidence="1">Adductor muscle</tissue>
    </source>
</reference>
<evidence type="ECO:0000313" key="2">
    <source>
        <dbReference type="Proteomes" id="UP001217089"/>
    </source>
</evidence>
<sequence length="200" mass="23013">MCVEVLIGKTYTCDVATKYDCWRTYFVVIHLLNFQEISGAGDLICAKLRFSNGIYLKNVIDAVIFLSVIENMNKPANFSLPAGHILILLHNLYISYFYNNYDKQTGMKTFTILMKNVLMTLNKDQTDECNYQETVDLFLKNSAKHINILLTRGQRNHPKNKDRYHANFHAEGLDRASMELAMTICKNTELLNARKSINTD</sequence>
<comment type="caution">
    <text evidence="1">The sequence shown here is derived from an EMBL/GenBank/DDBJ whole genome shotgun (WGS) entry which is preliminary data.</text>
</comment>
<keyword evidence="2" id="KW-1185">Reference proteome</keyword>
<accession>A0ABQ9FR67</accession>
<protein>
    <submittedName>
        <fullName evidence="1">Uncharacterized protein</fullName>
    </submittedName>
</protein>